<proteinExistence type="predicted"/>
<sequence length="122" mass="14561">MDSSLWTFLVNSPDHAVPWPWERIIDLQTEVLFYRNDLSQSLVFDLRNRVNLGGGMFYENPDWKEMARMGLYSRYFHIYNRYDQDHPFVIQANCCFGPSVFLIVPFPVWTCPVCDYPFPTFF</sequence>
<protein>
    <submittedName>
        <fullName evidence="1">Uncharacterized protein</fullName>
    </submittedName>
</protein>
<dbReference type="OrthoDB" id="929756at2759"/>
<dbReference type="Proteomes" id="UP000188268">
    <property type="component" value="Unassembled WGS sequence"/>
</dbReference>
<keyword evidence="2" id="KW-1185">Reference proteome</keyword>
<gene>
    <name evidence="1" type="ORF">CCACVL1_10145</name>
</gene>
<accession>A0A1R3ISG7</accession>
<evidence type="ECO:0000313" key="2">
    <source>
        <dbReference type="Proteomes" id="UP000188268"/>
    </source>
</evidence>
<dbReference type="OMA" id="FFENTIG"/>
<dbReference type="AlphaFoldDB" id="A0A1R3ISG7"/>
<comment type="caution">
    <text evidence="1">The sequence shown here is derived from an EMBL/GenBank/DDBJ whole genome shotgun (WGS) entry which is preliminary data.</text>
</comment>
<reference evidence="1 2" key="1">
    <citation type="submission" date="2013-09" db="EMBL/GenBank/DDBJ databases">
        <title>Corchorus capsularis genome sequencing.</title>
        <authorList>
            <person name="Alam M."/>
            <person name="Haque M.S."/>
            <person name="Islam M.S."/>
            <person name="Emdad E.M."/>
            <person name="Islam M.M."/>
            <person name="Ahmed B."/>
            <person name="Halim A."/>
            <person name="Hossen Q.M.M."/>
            <person name="Hossain M.Z."/>
            <person name="Ahmed R."/>
            <person name="Khan M.M."/>
            <person name="Islam R."/>
            <person name="Rashid M.M."/>
            <person name="Khan S.A."/>
            <person name="Rahman M.S."/>
            <person name="Alam M."/>
        </authorList>
    </citation>
    <scope>NUCLEOTIDE SEQUENCE [LARGE SCALE GENOMIC DNA]</scope>
    <source>
        <strain evidence="2">cv. CVL-1</strain>
        <tissue evidence="1">Whole seedling</tissue>
    </source>
</reference>
<name>A0A1R3ISG7_COCAP</name>
<dbReference type="Gramene" id="OMO85497">
    <property type="protein sequence ID" value="OMO85497"/>
    <property type="gene ID" value="CCACVL1_10145"/>
</dbReference>
<evidence type="ECO:0000313" key="1">
    <source>
        <dbReference type="EMBL" id="OMO85497.1"/>
    </source>
</evidence>
<organism evidence="1 2">
    <name type="scientific">Corchorus capsularis</name>
    <name type="common">Jute</name>
    <dbReference type="NCBI Taxonomy" id="210143"/>
    <lineage>
        <taxon>Eukaryota</taxon>
        <taxon>Viridiplantae</taxon>
        <taxon>Streptophyta</taxon>
        <taxon>Embryophyta</taxon>
        <taxon>Tracheophyta</taxon>
        <taxon>Spermatophyta</taxon>
        <taxon>Magnoliopsida</taxon>
        <taxon>eudicotyledons</taxon>
        <taxon>Gunneridae</taxon>
        <taxon>Pentapetalae</taxon>
        <taxon>rosids</taxon>
        <taxon>malvids</taxon>
        <taxon>Malvales</taxon>
        <taxon>Malvaceae</taxon>
        <taxon>Grewioideae</taxon>
        <taxon>Apeibeae</taxon>
        <taxon>Corchorus</taxon>
    </lineage>
</organism>
<dbReference type="EMBL" id="AWWV01009592">
    <property type="protein sequence ID" value="OMO85497.1"/>
    <property type="molecule type" value="Genomic_DNA"/>
</dbReference>